<evidence type="ECO:0000313" key="2">
    <source>
        <dbReference type="EMBL" id="KIR40233.1"/>
    </source>
</evidence>
<dbReference type="AlphaFoldDB" id="A0A0D0TWK4"/>
<reference evidence="2 3" key="1">
    <citation type="submission" date="2015-01" db="EMBL/GenBank/DDBJ databases">
        <title>The Genome Sequence of Cryptococcus gattii Ram5.</title>
        <authorList>
            <consortium name="The Broad Institute Genomics Platform"/>
            <person name="Cuomo C."/>
            <person name="Litvintseva A."/>
            <person name="Chen Y."/>
            <person name="Heitman J."/>
            <person name="Sun S."/>
            <person name="Springer D."/>
            <person name="Dromer F."/>
            <person name="Young S."/>
            <person name="Zeng Q."/>
            <person name="Gargeya S."/>
            <person name="Abouelleil A."/>
            <person name="Alvarado L."/>
            <person name="Chapman S.B."/>
            <person name="Gainer-Dewar J."/>
            <person name="Goldberg J."/>
            <person name="Griggs A."/>
            <person name="Gujja S."/>
            <person name="Hansen M."/>
            <person name="Howarth C."/>
            <person name="Imamovic A."/>
            <person name="Larimer J."/>
            <person name="Murphy C."/>
            <person name="Naylor J."/>
            <person name="Pearson M."/>
            <person name="Priest M."/>
            <person name="Roberts A."/>
            <person name="Saif S."/>
            <person name="Shea T."/>
            <person name="Sykes S."/>
            <person name="Wortman J."/>
            <person name="Nusbaum C."/>
            <person name="Birren B."/>
        </authorList>
    </citation>
    <scope>NUCLEOTIDE SEQUENCE [LARGE SCALE GENOMIC DNA]</scope>
    <source>
        <strain evidence="2 3">Ram5</strain>
    </source>
</reference>
<evidence type="ECO:0000256" key="1">
    <source>
        <dbReference type="SAM" id="MobiDB-lite"/>
    </source>
</evidence>
<gene>
    <name evidence="2" type="ORF">I313_03555</name>
</gene>
<sequence>MPSETSSGEPWERLMNELQMKVKYPKTREDVEYMFDTLPPDIAKKNEQMHLYKEVAVLEGCDTSRGVEESHQLDRSSQKREAGSAKGGRNEKQSESNENKEEVISSVNVECADSVPRPITPPDTVSKLLFDPFINEPCVSKAGLEMCSGVNSGSENGMLHSPVPELVQEEEIKPHGSELVDENEPDIPISQRGDEEDIVDEMERREEERELYLALYSVLEQRGFRFLLGGQKVFSSSAQRPNRPVQWLMNVCCPIGWF</sequence>
<dbReference type="HOGENOM" id="CLU_1077760_0_0_1"/>
<name>A0A0D0TWK4_9TREE</name>
<evidence type="ECO:0000313" key="3">
    <source>
        <dbReference type="Proteomes" id="UP000053392"/>
    </source>
</evidence>
<organism evidence="2 3">
    <name type="scientific">Cryptococcus deuterogattii Ram5</name>
    <dbReference type="NCBI Taxonomy" id="1296110"/>
    <lineage>
        <taxon>Eukaryota</taxon>
        <taxon>Fungi</taxon>
        <taxon>Dikarya</taxon>
        <taxon>Basidiomycota</taxon>
        <taxon>Agaricomycotina</taxon>
        <taxon>Tremellomycetes</taxon>
        <taxon>Tremellales</taxon>
        <taxon>Cryptococcaceae</taxon>
        <taxon>Cryptococcus</taxon>
        <taxon>Cryptococcus gattii species complex</taxon>
    </lineage>
</organism>
<proteinExistence type="predicted"/>
<keyword evidence="3" id="KW-1185">Reference proteome</keyword>
<dbReference type="Proteomes" id="UP000053392">
    <property type="component" value="Unassembled WGS sequence"/>
</dbReference>
<feature type="compositionally biased region" description="Basic and acidic residues" evidence="1">
    <location>
        <begin position="65"/>
        <end position="103"/>
    </location>
</feature>
<dbReference type="EMBL" id="KN847903">
    <property type="protein sequence ID" value="KIR40233.1"/>
    <property type="molecule type" value="Genomic_DNA"/>
</dbReference>
<accession>A0A0D0TWK4</accession>
<dbReference type="OrthoDB" id="10505128at2759"/>
<protein>
    <submittedName>
        <fullName evidence="2">Unplaced genomic scaffold supercont1.8, whole genome shotgun sequence</fullName>
    </submittedName>
</protein>
<feature type="region of interest" description="Disordered" evidence="1">
    <location>
        <begin position="63"/>
        <end position="105"/>
    </location>
</feature>